<sequence>MGDECRECRKWEEDLYWNHFQSVQFIQFLSGDFYNQLAIPKKFVNNLREKLSDFVILKGPSGTAWSVGLASSGDTLLFKHGWSAFVEDHSLEEDDVLVFKYNGDSRFDVVMFARLSFCEKEGSYFVRKCEHTEVDSGCRTKRDMIMDSFEVTDDSSHDTAGYTPSKKVRKDDTWTPSPSAGQDSRASRRNRRNAKNGRKRSSSRTWVYPMQYVSKRRPVTEEEKEKALQMAKVASTKDSFLVVMRPSHVYKGFFMSIPAEWATINLRDKTQDVTLRVRENTWHVRLYQRACGCGLTSGWKNFAIENFLEEFDVCLFNPAGETNNTIVMDVSIFRVVEEVIPPTKVTSPTSRRGKPSKKF</sequence>
<feature type="compositionally biased region" description="Basic residues" evidence="6">
    <location>
        <begin position="187"/>
        <end position="202"/>
    </location>
</feature>
<keyword evidence="3" id="KW-0238">DNA-binding</keyword>
<evidence type="ECO:0000256" key="1">
    <source>
        <dbReference type="ARBA" id="ARBA00004123"/>
    </source>
</evidence>
<feature type="region of interest" description="Disordered" evidence="6">
    <location>
        <begin position="152"/>
        <end position="203"/>
    </location>
</feature>
<evidence type="ECO:0000313" key="8">
    <source>
        <dbReference type="EMBL" id="CAK9178588.1"/>
    </source>
</evidence>
<dbReference type="InterPro" id="IPR015300">
    <property type="entry name" value="DNA-bd_pseudobarrel_sf"/>
</dbReference>
<organism evidence="8 9">
    <name type="scientific">Ilex paraguariensis</name>
    <name type="common">yerba mate</name>
    <dbReference type="NCBI Taxonomy" id="185542"/>
    <lineage>
        <taxon>Eukaryota</taxon>
        <taxon>Viridiplantae</taxon>
        <taxon>Streptophyta</taxon>
        <taxon>Embryophyta</taxon>
        <taxon>Tracheophyta</taxon>
        <taxon>Spermatophyta</taxon>
        <taxon>Magnoliopsida</taxon>
        <taxon>eudicotyledons</taxon>
        <taxon>Gunneridae</taxon>
        <taxon>Pentapetalae</taxon>
        <taxon>asterids</taxon>
        <taxon>campanulids</taxon>
        <taxon>Aquifoliales</taxon>
        <taxon>Aquifoliaceae</taxon>
        <taxon>Ilex</taxon>
    </lineage>
</organism>
<name>A0ABC8UC75_9AQUA</name>
<evidence type="ECO:0000256" key="3">
    <source>
        <dbReference type="ARBA" id="ARBA00023125"/>
    </source>
</evidence>
<dbReference type="GO" id="GO:0005634">
    <property type="term" value="C:nucleus"/>
    <property type="evidence" value="ECO:0007669"/>
    <property type="project" value="UniProtKB-SubCell"/>
</dbReference>
<dbReference type="PROSITE" id="PS50863">
    <property type="entry name" value="B3"/>
    <property type="match status" value="2"/>
</dbReference>
<evidence type="ECO:0000313" key="9">
    <source>
        <dbReference type="Proteomes" id="UP001642360"/>
    </source>
</evidence>
<dbReference type="Pfam" id="PF02362">
    <property type="entry name" value="B3"/>
    <property type="match status" value="2"/>
</dbReference>
<evidence type="ECO:0000259" key="7">
    <source>
        <dbReference type="PROSITE" id="PS50863"/>
    </source>
</evidence>
<reference evidence="8 9" key="1">
    <citation type="submission" date="2024-02" db="EMBL/GenBank/DDBJ databases">
        <authorList>
            <person name="Vignale AGUSTIN F."/>
            <person name="Sosa J E."/>
            <person name="Modenutti C."/>
        </authorList>
    </citation>
    <scope>NUCLEOTIDE SEQUENCE [LARGE SCALE GENOMIC DNA]</scope>
</reference>
<evidence type="ECO:0000256" key="6">
    <source>
        <dbReference type="SAM" id="MobiDB-lite"/>
    </source>
</evidence>
<dbReference type="InterPro" id="IPR003340">
    <property type="entry name" value="B3_DNA-bd"/>
</dbReference>
<protein>
    <recommendedName>
        <fullName evidence="7">TF-B3 domain-containing protein</fullName>
    </recommendedName>
</protein>
<evidence type="ECO:0000256" key="5">
    <source>
        <dbReference type="ARBA" id="ARBA00023242"/>
    </source>
</evidence>
<dbReference type="SMART" id="SM01019">
    <property type="entry name" value="B3"/>
    <property type="match status" value="2"/>
</dbReference>
<dbReference type="PANTHER" id="PTHR31391:SF157">
    <property type="entry name" value="B3 DOMAIN-CONTAINING PROTEIN REM16"/>
    <property type="match status" value="1"/>
</dbReference>
<keyword evidence="9" id="KW-1185">Reference proteome</keyword>
<proteinExistence type="predicted"/>
<gene>
    <name evidence="8" type="ORF">ILEXP_LOCUS48491</name>
</gene>
<evidence type="ECO:0000256" key="2">
    <source>
        <dbReference type="ARBA" id="ARBA00023015"/>
    </source>
</evidence>
<keyword evidence="2" id="KW-0805">Transcription regulation</keyword>
<keyword evidence="4" id="KW-0804">Transcription</keyword>
<dbReference type="InterPro" id="IPR044837">
    <property type="entry name" value="REM16-like"/>
</dbReference>
<dbReference type="SUPFAM" id="SSF101936">
    <property type="entry name" value="DNA-binding pseudobarrel domain"/>
    <property type="match status" value="2"/>
</dbReference>
<comment type="caution">
    <text evidence="8">The sequence shown here is derived from an EMBL/GenBank/DDBJ whole genome shotgun (WGS) entry which is preliminary data.</text>
</comment>
<dbReference type="EMBL" id="CAUOFW020007279">
    <property type="protein sequence ID" value="CAK9178588.1"/>
    <property type="molecule type" value="Genomic_DNA"/>
</dbReference>
<keyword evidence="5" id="KW-0539">Nucleus</keyword>
<comment type="subcellular location">
    <subcellularLocation>
        <location evidence="1">Nucleus</location>
    </subcellularLocation>
</comment>
<dbReference type="CDD" id="cd10017">
    <property type="entry name" value="B3_DNA"/>
    <property type="match status" value="2"/>
</dbReference>
<feature type="domain" description="TF-B3" evidence="7">
    <location>
        <begin position="240"/>
        <end position="336"/>
    </location>
</feature>
<feature type="domain" description="TF-B3" evidence="7">
    <location>
        <begin position="22"/>
        <end position="115"/>
    </location>
</feature>
<dbReference type="AlphaFoldDB" id="A0ABC8UC75"/>
<accession>A0ABC8UC75</accession>
<dbReference type="PANTHER" id="PTHR31391">
    <property type="entry name" value="B3 DOMAIN-CONTAINING PROTEIN OS11G0197600-RELATED"/>
    <property type="match status" value="1"/>
</dbReference>
<dbReference type="Gene3D" id="2.40.330.10">
    <property type="entry name" value="DNA-binding pseudobarrel domain"/>
    <property type="match status" value="2"/>
</dbReference>
<dbReference type="Proteomes" id="UP001642360">
    <property type="component" value="Unassembled WGS sequence"/>
</dbReference>
<evidence type="ECO:0000256" key="4">
    <source>
        <dbReference type="ARBA" id="ARBA00023163"/>
    </source>
</evidence>
<dbReference type="GO" id="GO:0003677">
    <property type="term" value="F:DNA binding"/>
    <property type="evidence" value="ECO:0007669"/>
    <property type="project" value="UniProtKB-KW"/>
</dbReference>